<feature type="transmembrane region" description="Helical" evidence="1">
    <location>
        <begin position="12"/>
        <end position="36"/>
    </location>
</feature>
<proteinExistence type="predicted"/>
<comment type="caution">
    <text evidence="2">The sequence shown here is derived from an EMBL/GenBank/DDBJ whole genome shotgun (WGS) entry which is preliminary data.</text>
</comment>
<feature type="transmembrane region" description="Helical" evidence="1">
    <location>
        <begin position="142"/>
        <end position="162"/>
    </location>
</feature>
<name>A0A226EQ68_FOLCA</name>
<dbReference type="Proteomes" id="UP000198287">
    <property type="component" value="Unassembled WGS sequence"/>
</dbReference>
<dbReference type="AlphaFoldDB" id="A0A226EQ68"/>
<gene>
    <name evidence="2" type="ORF">Fcan01_04204</name>
</gene>
<keyword evidence="3" id="KW-1185">Reference proteome</keyword>
<organism evidence="2 3">
    <name type="scientific">Folsomia candida</name>
    <name type="common">Springtail</name>
    <dbReference type="NCBI Taxonomy" id="158441"/>
    <lineage>
        <taxon>Eukaryota</taxon>
        <taxon>Metazoa</taxon>
        <taxon>Ecdysozoa</taxon>
        <taxon>Arthropoda</taxon>
        <taxon>Hexapoda</taxon>
        <taxon>Collembola</taxon>
        <taxon>Entomobryomorpha</taxon>
        <taxon>Isotomoidea</taxon>
        <taxon>Isotomidae</taxon>
        <taxon>Proisotominae</taxon>
        <taxon>Folsomia</taxon>
    </lineage>
</organism>
<evidence type="ECO:0000313" key="3">
    <source>
        <dbReference type="Proteomes" id="UP000198287"/>
    </source>
</evidence>
<keyword evidence="1" id="KW-0812">Transmembrane</keyword>
<protein>
    <submittedName>
        <fullName evidence="2">Uncharacterized protein</fullName>
    </submittedName>
</protein>
<sequence>MSTIYSHFGKLQYLAWFDFLTFFIIIGPTMLIFLAANGLHPLNKPNTVNLTYTNTTMTVTVPLLLYNADRNMTQTEYKILARVRKGCGRLYIRSFVEQWDRGKLVHWAFGLQLFAIVILPISALTFLMLVPGRSLFAKLVPLLHLIVQLVSMSCCLLGNHILAKSSLCFLNYVWSIPIQIVLPSLSAVICGTYKLYEIRIIVLFCRDHLTEWAQEEMIGRSPSAEISRLISQLVELNRPKVNDGSEHSDGSEGAVGGPVRLGGANWRTPSSEVDYTPASSVASIGSSVGVTPTSKVTVTLTAPR</sequence>
<evidence type="ECO:0000313" key="2">
    <source>
        <dbReference type="EMBL" id="OXA59765.1"/>
    </source>
</evidence>
<dbReference type="EMBL" id="LNIX01000002">
    <property type="protein sequence ID" value="OXA59765.1"/>
    <property type="molecule type" value="Genomic_DNA"/>
</dbReference>
<reference evidence="2 3" key="1">
    <citation type="submission" date="2015-12" db="EMBL/GenBank/DDBJ databases">
        <title>The genome of Folsomia candida.</title>
        <authorList>
            <person name="Faddeeva A."/>
            <person name="Derks M.F."/>
            <person name="Anvar Y."/>
            <person name="Smit S."/>
            <person name="Van Straalen N."/>
            <person name="Roelofs D."/>
        </authorList>
    </citation>
    <scope>NUCLEOTIDE SEQUENCE [LARGE SCALE GENOMIC DNA]</scope>
    <source>
        <strain evidence="2 3">VU population</strain>
        <tissue evidence="2">Whole body</tissue>
    </source>
</reference>
<keyword evidence="1" id="KW-1133">Transmembrane helix</keyword>
<accession>A0A226EQ68</accession>
<evidence type="ECO:0000256" key="1">
    <source>
        <dbReference type="SAM" id="Phobius"/>
    </source>
</evidence>
<feature type="transmembrane region" description="Helical" evidence="1">
    <location>
        <begin position="174"/>
        <end position="196"/>
    </location>
</feature>
<keyword evidence="1" id="KW-0472">Membrane</keyword>
<feature type="transmembrane region" description="Helical" evidence="1">
    <location>
        <begin position="104"/>
        <end position="130"/>
    </location>
</feature>